<sequence>METEVSKSAISPIKKRKKIVLCIIISFCTLLIIYFGMVIYFMNHFYFGSTINTISVSGKVVKDVNEQMASQIKIYQLKIKERGGINEKIKGEEIGLTYNMNGEVKQFKDKQNPYKWISAVFNPKDSKMIVGIKYDKNLLKEQVDNLSCLDSSKSIEPKNASYKYTDNGYVIVNEIIGTKINKGNKDILYNFVNDAVSKGETTIDLESINYYVKPQYTSKSPKVIATRDRLNKYVSSKITYTFGKAKEILDGSTINKWVTVDENSEVTFNEKEVEIYMDALSSKYNTVAKMRSFVTSSGKAINVGGGTYGWAINKVKETQNLISIIKSGKSIAKEPTYYQTALYHGKDDIGNTYVEIDLSKQHLWFYKKGVLITQGDVVTGNDGSEKTRTPDGIYMVNYKERNATLKGEGYASPVNFWLPFNGNIGIHDAGWRDTFGGNLYKTGGSHGCINSPYELAKTVFDNIEKGTPVVCYY</sequence>
<dbReference type="RefSeq" id="WP_216150235.1">
    <property type="nucleotide sequence ID" value="NZ_JAHLDV010000035.1"/>
</dbReference>
<dbReference type="InterPro" id="IPR022029">
    <property type="entry name" value="YoaR-like_PG-bd"/>
</dbReference>
<protein>
    <submittedName>
        <fullName evidence="4">L,D-transpeptidase/peptidoglycan binding protein</fullName>
    </submittedName>
</protein>
<feature type="active site" description="Proton donor/acceptor" evidence="1">
    <location>
        <position position="427"/>
    </location>
</feature>
<keyword evidence="1" id="KW-0961">Cell wall biogenesis/degradation</keyword>
<feature type="active site" description="Nucleophile" evidence="1">
    <location>
        <position position="448"/>
    </location>
</feature>
<gene>
    <name evidence="4" type="ORF">KPL37_13620</name>
</gene>
<evidence type="ECO:0000313" key="5">
    <source>
        <dbReference type="Proteomes" id="UP000776252"/>
    </source>
</evidence>
<evidence type="ECO:0000256" key="1">
    <source>
        <dbReference type="PROSITE-ProRule" id="PRU01373"/>
    </source>
</evidence>
<dbReference type="Pfam" id="PF03734">
    <property type="entry name" value="YkuD"/>
    <property type="match status" value="1"/>
</dbReference>
<comment type="pathway">
    <text evidence="1">Cell wall biogenesis; peptidoglycan biosynthesis.</text>
</comment>
<dbReference type="InterPro" id="IPR005490">
    <property type="entry name" value="LD_TPept_cat_dom"/>
</dbReference>
<organism evidence="4 5">
    <name type="scientific">Clostridium frigoris</name>
    <dbReference type="NCBI Taxonomy" id="205327"/>
    <lineage>
        <taxon>Bacteria</taxon>
        <taxon>Bacillati</taxon>
        <taxon>Bacillota</taxon>
        <taxon>Clostridia</taxon>
        <taxon>Eubacteriales</taxon>
        <taxon>Clostridiaceae</taxon>
        <taxon>Clostridium</taxon>
    </lineage>
</organism>
<reference evidence="4 5" key="1">
    <citation type="submission" date="2021-06" db="EMBL/GenBank/DDBJ databases">
        <title>Clostridia strains as spoilage organisms.</title>
        <authorList>
            <person name="Wambui J."/>
            <person name="Stephan R."/>
            <person name="Stevens M.J.A."/>
        </authorList>
    </citation>
    <scope>NUCLEOTIDE SEQUENCE [LARGE SCALE GENOMIC DNA]</scope>
    <source>
        <strain evidence="4 5">DSM 14204</strain>
    </source>
</reference>
<proteinExistence type="predicted"/>
<evidence type="ECO:0000259" key="3">
    <source>
        <dbReference type="PROSITE" id="PS52029"/>
    </source>
</evidence>
<keyword evidence="2" id="KW-0812">Transmembrane</keyword>
<dbReference type="EMBL" id="JAHLDV010000035">
    <property type="protein sequence ID" value="MBU3160779.1"/>
    <property type="molecule type" value="Genomic_DNA"/>
</dbReference>
<keyword evidence="5" id="KW-1185">Reference proteome</keyword>
<feature type="transmembrane region" description="Helical" evidence="2">
    <location>
        <begin position="20"/>
        <end position="42"/>
    </location>
</feature>
<keyword evidence="1" id="KW-0573">Peptidoglycan synthesis</keyword>
<keyword evidence="1" id="KW-0133">Cell shape</keyword>
<feature type="domain" description="L,D-TPase catalytic" evidence="3">
    <location>
        <begin position="352"/>
        <end position="472"/>
    </location>
</feature>
<keyword evidence="2" id="KW-1133">Transmembrane helix</keyword>
<dbReference type="InterPro" id="IPR050979">
    <property type="entry name" value="LD-transpeptidase"/>
</dbReference>
<dbReference type="Pfam" id="PF12229">
    <property type="entry name" value="PG_binding_4"/>
    <property type="match status" value="2"/>
</dbReference>
<keyword evidence="2" id="KW-0472">Membrane</keyword>
<accession>A0ABS6BWS8</accession>
<dbReference type="PROSITE" id="PS52029">
    <property type="entry name" value="LD_TPASE"/>
    <property type="match status" value="1"/>
</dbReference>
<evidence type="ECO:0000256" key="2">
    <source>
        <dbReference type="SAM" id="Phobius"/>
    </source>
</evidence>
<dbReference type="PANTHER" id="PTHR30582:SF33">
    <property type="entry name" value="EXPORTED PROTEIN"/>
    <property type="match status" value="1"/>
</dbReference>
<name>A0ABS6BWS8_9CLOT</name>
<dbReference type="CDD" id="cd16913">
    <property type="entry name" value="YkuD_like"/>
    <property type="match status" value="1"/>
</dbReference>
<dbReference type="PANTHER" id="PTHR30582">
    <property type="entry name" value="L,D-TRANSPEPTIDASE"/>
    <property type="match status" value="1"/>
</dbReference>
<dbReference type="Proteomes" id="UP000776252">
    <property type="component" value="Unassembled WGS sequence"/>
</dbReference>
<evidence type="ECO:0000313" key="4">
    <source>
        <dbReference type="EMBL" id="MBU3160779.1"/>
    </source>
</evidence>
<comment type="caution">
    <text evidence="4">The sequence shown here is derived from an EMBL/GenBank/DDBJ whole genome shotgun (WGS) entry which is preliminary data.</text>
</comment>